<evidence type="ECO:0000256" key="7">
    <source>
        <dbReference type="ARBA" id="ARBA00023136"/>
    </source>
</evidence>
<sequence>MLSEKNTNDLCKTDIVLTSLISGAFAATLCDFLSFPLDTIKTRLQSQSGFMKSGGFRNLYNGLAPVMMGTGPTAVLFFMTYEGLKVVTEPNVPEQYHSLIHITGASIGEVAACIIRVPVEVVKQRRQAFIADNEKLGLKTLYRGFGSTVMRDMPFCFIQMPLWEFFKLKWKTAVGREVTPVEGAICGAVSVAISATLTNPLDVAKTRIMLSSTTVGKDETRISVMLNRVYREYGIKGLFAGFLPRVGGFTLSGFMFFGVYEKVRELCVSILST</sequence>
<evidence type="ECO:0000256" key="2">
    <source>
        <dbReference type="ARBA" id="ARBA00006375"/>
    </source>
</evidence>
<evidence type="ECO:0000256" key="6">
    <source>
        <dbReference type="ARBA" id="ARBA00022989"/>
    </source>
</evidence>
<accession>A0AAJ7IVZ7</accession>
<organism evidence="11 12">
    <name type="scientific">Ceratina calcarata</name>
    <dbReference type="NCBI Taxonomy" id="156304"/>
    <lineage>
        <taxon>Eukaryota</taxon>
        <taxon>Metazoa</taxon>
        <taxon>Ecdysozoa</taxon>
        <taxon>Arthropoda</taxon>
        <taxon>Hexapoda</taxon>
        <taxon>Insecta</taxon>
        <taxon>Pterygota</taxon>
        <taxon>Neoptera</taxon>
        <taxon>Endopterygota</taxon>
        <taxon>Hymenoptera</taxon>
        <taxon>Apocrita</taxon>
        <taxon>Aculeata</taxon>
        <taxon>Apoidea</taxon>
        <taxon>Anthophila</taxon>
        <taxon>Apidae</taxon>
        <taxon>Ceratina</taxon>
        <taxon>Zadontomerus</taxon>
    </lineage>
</organism>
<feature type="repeat" description="Solcar" evidence="8">
    <location>
        <begin position="178"/>
        <end position="266"/>
    </location>
</feature>
<evidence type="ECO:0000256" key="9">
    <source>
        <dbReference type="RuleBase" id="RU000488"/>
    </source>
</evidence>
<dbReference type="PANTHER" id="PTHR45667">
    <property type="entry name" value="S-ADENOSYLMETHIONINE MITOCHONDRIAL CARRIER PROTEIN"/>
    <property type="match status" value="1"/>
</dbReference>
<feature type="transmembrane region" description="Helical" evidence="10">
    <location>
        <begin position="58"/>
        <end position="79"/>
    </location>
</feature>
<dbReference type="InterPro" id="IPR018108">
    <property type="entry name" value="MCP_transmembrane"/>
</dbReference>
<dbReference type="Pfam" id="PF00153">
    <property type="entry name" value="Mito_carr"/>
    <property type="match status" value="3"/>
</dbReference>
<feature type="transmembrane region" description="Helical" evidence="10">
    <location>
        <begin position="99"/>
        <end position="119"/>
    </location>
</feature>
<proteinExistence type="inferred from homology"/>
<keyword evidence="7 8" id="KW-0472">Membrane</keyword>
<dbReference type="SUPFAM" id="SSF103506">
    <property type="entry name" value="Mitochondrial carrier"/>
    <property type="match status" value="1"/>
</dbReference>
<evidence type="ECO:0000256" key="3">
    <source>
        <dbReference type="ARBA" id="ARBA00022448"/>
    </source>
</evidence>
<evidence type="ECO:0000256" key="4">
    <source>
        <dbReference type="ARBA" id="ARBA00022692"/>
    </source>
</evidence>
<gene>
    <name evidence="12" type="primary">LOC108623953</name>
</gene>
<evidence type="ECO:0000256" key="8">
    <source>
        <dbReference type="PROSITE-ProRule" id="PRU00282"/>
    </source>
</evidence>
<dbReference type="GeneID" id="108623953"/>
<comment type="subcellular location">
    <subcellularLocation>
        <location evidence="1">Membrane</location>
        <topology evidence="1">Multi-pass membrane protein</topology>
    </subcellularLocation>
</comment>
<evidence type="ECO:0000313" key="11">
    <source>
        <dbReference type="Proteomes" id="UP000694925"/>
    </source>
</evidence>
<dbReference type="GO" id="GO:0016020">
    <property type="term" value="C:membrane"/>
    <property type="evidence" value="ECO:0007669"/>
    <property type="project" value="UniProtKB-SubCell"/>
</dbReference>
<keyword evidence="3 9" id="KW-0813">Transport</keyword>
<dbReference type="AlphaFoldDB" id="A0AAJ7IVZ7"/>
<name>A0AAJ7IVZ7_9HYME</name>
<feature type="repeat" description="Solcar" evidence="8">
    <location>
        <begin position="14"/>
        <end position="87"/>
    </location>
</feature>
<keyword evidence="6 10" id="KW-1133">Transmembrane helix</keyword>
<dbReference type="RefSeq" id="XP_017878353.1">
    <property type="nucleotide sequence ID" value="XM_018022864.2"/>
</dbReference>
<feature type="transmembrane region" description="Helical" evidence="10">
    <location>
        <begin position="15"/>
        <end position="37"/>
    </location>
</feature>
<keyword evidence="4 8" id="KW-0812">Transmembrane</keyword>
<evidence type="ECO:0000256" key="10">
    <source>
        <dbReference type="SAM" id="Phobius"/>
    </source>
</evidence>
<dbReference type="KEGG" id="ccal:108623953"/>
<reference evidence="12" key="1">
    <citation type="submission" date="2025-08" db="UniProtKB">
        <authorList>
            <consortium name="RefSeq"/>
        </authorList>
    </citation>
    <scope>IDENTIFICATION</scope>
    <source>
        <tissue evidence="12">Whole body</tissue>
    </source>
</reference>
<keyword evidence="11" id="KW-1185">Reference proteome</keyword>
<evidence type="ECO:0000256" key="5">
    <source>
        <dbReference type="ARBA" id="ARBA00022737"/>
    </source>
</evidence>
<feature type="transmembrane region" description="Helical" evidence="10">
    <location>
        <begin position="238"/>
        <end position="260"/>
    </location>
</feature>
<evidence type="ECO:0000256" key="1">
    <source>
        <dbReference type="ARBA" id="ARBA00004141"/>
    </source>
</evidence>
<evidence type="ECO:0000313" key="12">
    <source>
        <dbReference type="RefSeq" id="XP_017878353.1"/>
    </source>
</evidence>
<dbReference type="Gene3D" id="1.50.40.10">
    <property type="entry name" value="Mitochondrial carrier domain"/>
    <property type="match status" value="2"/>
</dbReference>
<dbReference type="InterPro" id="IPR023395">
    <property type="entry name" value="MCP_dom_sf"/>
</dbReference>
<protein>
    <submittedName>
        <fullName evidence="12">S-adenosylmethionine mitochondrial carrier protein homolog isoform X1</fullName>
    </submittedName>
</protein>
<keyword evidence="5" id="KW-0677">Repeat</keyword>
<dbReference type="Proteomes" id="UP000694925">
    <property type="component" value="Unplaced"/>
</dbReference>
<feature type="repeat" description="Solcar" evidence="8">
    <location>
        <begin position="96"/>
        <end position="169"/>
    </location>
</feature>
<dbReference type="PROSITE" id="PS50920">
    <property type="entry name" value="SOLCAR"/>
    <property type="match status" value="3"/>
</dbReference>
<comment type="similarity">
    <text evidence="2 9">Belongs to the mitochondrial carrier (TC 2.A.29) family.</text>
</comment>